<keyword evidence="2" id="KW-0479">Metal-binding</keyword>
<name>A0A6J0BJ53_NEOLC</name>
<dbReference type="PROSITE" id="PS50141">
    <property type="entry name" value="A_DEAMIN_EDITASE"/>
    <property type="match status" value="1"/>
</dbReference>
<dbReference type="InParanoid" id="A0A6J0BJ53"/>
<comment type="function">
    <text evidence="6">Specifically deaminates adenosine-37 to inosine in tRNA-Ala.</text>
</comment>
<proteinExistence type="inferred from homology"/>
<dbReference type="OrthoDB" id="416253at2759"/>
<evidence type="ECO:0000256" key="6">
    <source>
        <dbReference type="ARBA" id="ARBA00037784"/>
    </source>
</evidence>
<dbReference type="Pfam" id="PF02137">
    <property type="entry name" value="A_deamin"/>
    <property type="match status" value="1"/>
</dbReference>
<dbReference type="GO" id="GO:0008033">
    <property type="term" value="P:tRNA processing"/>
    <property type="evidence" value="ECO:0007669"/>
    <property type="project" value="UniProtKB-KW"/>
</dbReference>
<gene>
    <name evidence="14" type="primary">LOC107220578</name>
</gene>
<evidence type="ECO:0000256" key="3">
    <source>
        <dbReference type="ARBA" id="ARBA00022801"/>
    </source>
</evidence>
<dbReference type="GeneID" id="107220578"/>
<dbReference type="PANTHER" id="PTHR46516:SF1">
    <property type="entry name" value="TRNA-SPECIFIC ADENOSINE DEAMINASE 1"/>
    <property type="match status" value="1"/>
</dbReference>
<evidence type="ECO:0000256" key="11">
    <source>
        <dbReference type="ARBA" id="ARBA00047635"/>
    </source>
</evidence>
<dbReference type="PANTHER" id="PTHR46516">
    <property type="entry name" value="TRNA-SPECIFIC ADENOSINE DEAMINASE 1"/>
    <property type="match status" value="1"/>
</dbReference>
<evidence type="ECO:0000256" key="10">
    <source>
        <dbReference type="ARBA" id="ARBA00041760"/>
    </source>
</evidence>
<dbReference type="CTD" id="23536"/>
<accession>A0A6J0BJ53</accession>
<dbReference type="GO" id="GO:0003723">
    <property type="term" value="F:RNA binding"/>
    <property type="evidence" value="ECO:0007669"/>
    <property type="project" value="InterPro"/>
</dbReference>
<feature type="domain" description="A to I editase" evidence="12">
    <location>
        <begin position="49"/>
        <end position="406"/>
    </location>
</feature>
<protein>
    <recommendedName>
        <fullName evidence="9">tRNA-specific adenosine deaminase 1</fullName>
        <ecNumber evidence="8">3.5.4.34</ecNumber>
    </recommendedName>
    <alternativeName>
        <fullName evidence="10">tRNA-specific adenosine-37 deaminase</fullName>
    </alternativeName>
</protein>
<dbReference type="Proteomes" id="UP000829291">
    <property type="component" value="Chromosome 1"/>
</dbReference>
<evidence type="ECO:0000313" key="13">
    <source>
        <dbReference type="Proteomes" id="UP000829291"/>
    </source>
</evidence>
<evidence type="ECO:0000313" key="14">
    <source>
        <dbReference type="RefSeq" id="XP_015514725.1"/>
    </source>
</evidence>
<keyword evidence="1" id="KW-0819">tRNA processing</keyword>
<evidence type="ECO:0000256" key="7">
    <source>
        <dbReference type="ARBA" id="ARBA00038326"/>
    </source>
</evidence>
<dbReference type="RefSeq" id="XP_015514725.1">
    <property type="nucleotide sequence ID" value="XM_015659239.2"/>
</dbReference>
<dbReference type="AlphaFoldDB" id="A0A6J0BJ53"/>
<keyword evidence="4" id="KW-0862">Zinc</keyword>
<dbReference type="KEGG" id="nlo:107220578"/>
<organism evidence="14">
    <name type="scientific">Neodiprion lecontei</name>
    <name type="common">Redheaded pine sawfly</name>
    <dbReference type="NCBI Taxonomy" id="441921"/>
    <lineage>
        <taxon>Eukaryota</taxon>
        <taxon>Metazoa</taxon>
        <taxon>Ecdysozoa</taxon>
        <taxon>Arthropoda</taxon>
        <taxon>Hexapoda</taxon>
        <taxon>Insecta</taxon>
        <taxon>Pterygota</taxon>
        <taxon>Neoptera</taxon>
        <taxon>Endopterygota</taxon>
        <taxon>Hymenoptera</taxon>
        <taxon>Tenthredinoidea</taxon>
        <taxon>Diprionidae</taxon>
        <taxon>Diprioninae</taxon>
        <taxon>Neodiprion</taxon>
    </lineage>
</organism>
<evidence type="ECO:0000259" key="12">
    <source>
        <dbReference type="PROSITE" id="PS50141"/>
    </source>
</evidence>
<evidence type="ECO:0000256" key="4">
    <source>
        <dbReference type="ARBA" id="ARBA00022833"/>
    </source>
</evidence>
<reference evidence="14" key="1">
    <citation type="submission" date="2025-08" db="UniProtKB">
        <authorList>
            <consortium name="RefSeq"/>
        </authorList>
    </citation>
    <scope>IDENTIFICATION</scope>
    <source>
        <tissue evidence="14">Thorax and Abdomen</tissue>
    </source>
</reference>
<dbReference type="GO" id="GO:0043829">
    <property type="term" value="F:tRNA-specific adenosine-37 deaminase activity"/>
    <property type="evidence" value="ECO:0007669"/>
    <property type="project" value="UniProtKB-EC"/>
</dbReference>
<comment type="similarity">
    <text evidence="7">Belongs to the ADAT1 family.</text>
</comment>
<keyword evidence="3" id="KW-0378">Hydrolase</keyword>
<comment type="catalytic activity">
    <reaction evidence="11">
        <text>adenosine(37) in tRNA(Ala) + H2O + H(+) = inosine(37) in tRNA(Ala) + NH4(+)</text>
        <dbReference type="Rhea" id="RHEA:50968"/>
        <dbReference type="Rhea" id="RHEA-COMP:12855"/>
        <dbReference type="Rhea" id="RHEA-COMP:12856"/>
        <dbReference type="ChEBI" id="CHEBI:15377"/>
        <dbReference type="ChEBI" id="CHEBI:15378"/>
        <dbReference type="ChEBI" id="CHEBI:28938"/>
        <dbReference type="ChEBI" id="CHEBI:74411"/>
        <dbReference type="ChEBI" id="CHEBI:82852"/>
        <dbReference type="EC" id="3.5.4.34"/>
    </reaction>
</comment>
<sequence length="409" mass="46480">MNNLADRIAQLCCEKYNSFGKTGKPQDTEWTVLAGIVLKDAQESLSVVSLATGTKCLSGTELLDTKQWEIGSRLSDSHAEVLARRAFLRYLYHQLNLRLNDNNSDIFELDANKTICLRNNISLHYYCSQTPCGDCSIFPKIVENCVFGVNASARKRKLHANDDMEVKRAVLQEDYQCDEYDVHRTGAKCVEIDKQDSRLPGINYHLLGPIRTKPGRGDRTLSLSCSDKIAKWNIIGIQGALLSRLIPPVIIDSFCIGGQSPFSLEAMQRGICERFATRRCPVFMQSEQSFVHRKGDNRARPCPSSIIWCAVPERQLEISVDGRKQGATKKKKRGNYLLISKQELFRTFLVTVDKFNRTTASEENHPKKITYYHAKQSSATYQQSWQLLKLQSFRAWPAKPLYLQDFVLV</sequence>
<evidence type="ECO:0000256" key="9">
    <source>
        <dbReference type="ARBA" id="ARBA00040502"/>
    </source>
</evidence>
<dbReference type="SMART" id="SM00552">
    <property type="entry name" value="ADEAMc"/>
    <property type="match status" value="1"/>
</dbReference>
<evidence type="ECO:0000256" key="5">
    <source>
        <dbReference type="ARBA" id="ARBA00037026"/>
    </source>
</evidence>
<evidence type="ECO:0000256" key="8">
    <source>
        <dbReference type="ARBA" id="ARBA00038940"/>
    </source>
</evidence>
<dbReference type="GO" id="GO:0046872">
    <property type="term" value="F:metal ion binding"/>
    <property type="evidence" value="ECO:0007669"/>
    <property type="project" value="UniProtKB-KW"/>
</dbReference>
<dbReference type="InterPro" id="IPR002466">
    <property type="entry name" value="A_deamin"/>
</dbReference>
<comment type="cofactor">
    <cofactor evidence="5">
        <name>1D-myo-inositol hexakisphosphate</name>
        <dbReference type="ChEBI" id="CHEBI:58130"/>
    </cofactor>
</comment>
<dbReference type="FunCoup" id="A0A6J0BJ53">
    <property type="interactions" value="1652"/>
</dbReference>
<evidence type="ECO:0000256" key="2">
    <source>
        <dbReference type="ARBA" id="ARBA00022723"/>
    </source>
</evidence>
<evidence type="ECO:0000256" key="1">
    <source>
        <dbReference type="ARBA" id="ARBA00022694"/>
    </source>
</evidence>
<dbReference type="EC" id="3.5.4.34" evidence="8"/>
<keyword evidence="13" id="KW-1185">Reference proteome</keyword>